<feature type="region of interest" description="Disordered" evidence="5">
    <location>
        <begin position="1"/>
        <end position="30"/>
    </location>
</feature>
<keyword evidence="2 6" id="KW-0812">Transmembrane</keyword>
<evidence type="ECO:0000256" key="1">
    <source>
        <dbReference type="ARBA" id="ARBA00004141"/>
    </source>
</evidence>
<evidence type="ECO:0000256" key="4">
    <source>
        <dbReference type="ARBA" id="ARBA00023136"/>
    </source>
</evidence>
<evidence type="ECO:0000313" key="8">
    <source>
        <dbReference type="EMBL" id="ADY43965.1"/>
    </source>
</evidence>
<dbReference type="InterPro" id="IPR036259">
    <property type="entry name" value="MFS_trans_sf"/>
</dbReference>
<dbReference type="InterPro" id="IPR020846">
    <property type="entry name" value="MFS_dom"/>
</dbReference>
<feature type="transmembrane region" description="Helical" evidence="6">
    <location>
        <begin position="269"/>
        <end position="287"/>
    </location>
</feature>
<dbReference type="EMBL" id="JI169552">
    <property type="protein sequence ID" value="ADY43965.1"/>
    <property type="molecule type" value="mRNA"/>
</dbReference>
<feature type="transmembrane region" description="Helical" evidence="6">
    <location>
        <begin position="59"/>
        <end position="82"/>
    </location>
</feature>
<dbReference type="SUPFAM" id="SSF103473">
    <property type="entry name" value="MFS general substrate transporter"/>
    <property type="match status" value="1"/>
</dbReference>
<keyword evidence="4 6" id="KW-0472">Membrane</keyword>
<feature type="transmembrane region" description="Helical" evidence="6">
    <location>
        <begin position="411"/>
        <end position="430"/>
    </location>
</feature>
<dbReference type="GO" id="GO:0022857">
    <property type="term" value="F:transmembrane transporter activity"/>
    <property type="evidence" value="ECO:0007669"/>
    <property type="project" value="InterPro"/>
</dbReference>
<sequence>MAHYSKISQSNLPTFQSGRSPRFKQSNTSSKSSTAEEIYLNLDADKLLNEIGQCGTYQIIAYILCQLLNFFYSASLFIMPFIQKKPDHFECQKTNESERLIAEIGDYRILHASNGGLTYANNSGSSQIISDTSWNDRSILVEFDLLCSSPIIQEAGFCVFSLGAMIIVPFASQLADLYGRRLILLIMLYFSVLFNILAAFAPNYIVFVILRFFIGATSDSYLTIAAILSCEVVANESRPWTGLVYTIAWLLGYLYAGMLTQFIETWRQLYLMMALPGITTIIYLFLLPESPYWMLAHGRSKGIRKYIQQSNWINRETVNLNDCCVEEEIAKKSQRIKMRTLCDILKWKRILFHIFTNGFITMVMCFYYFAISFDSVNLSEDKVTGFMLSGAIELPGGILAIPLLRFFGRRSVSIFALIFQGIATSISPFVRKWRGARMTCDLFGKMINGVGFVSHPLIVNEMMPTTIRTISYSIVNIPQSIGIMLSPLLKHTDIGDGMVPCLTLAALSFISAACAATLPETKDKPMPEDFDQMDVGPLLRRFIRRPMKTRSSTGGTSSVE</sequence>
<proteinExistence type="evidence at transcript level"/>
<name>F1L1G1_ASCSU</name>
<dbReference type="Gene3D" id="1.20.1250.20">
    <property type="entry name" value="MFS general substrate transporter like domains"/>
    <property type="match status" value="1"/>
</dbReference>
<feature type="transmembrane region" description="Helical" evidence="6">
    <location>
        <begin position="350"/>
        <end position="371"/>
    </location>
</feature>
<organism evidence="8">
    <name type="scientific">Ascaris suum</name>
    <name type="common">Pig roundworm</name>
    <name type="synonym">Ascaris lumbricoides</name>
    <dbReference type="NCBI Taxonomy" id="6253"/>
    <lineage>
        <taxon>Eukaryota</taxon>
        <taxon>Metazoa</taxon>
        <taxon>Ecdysozoa</taxon>
        <taxon>Nematoda</taxon>
        <taxon>Chromadorea</taxon>
        <taxon>Rhabditida</taxon>
        <taxon>Spirurina</taxon>
        <taxon>Ascaridomorpha</taxon>
        <taxon>Ascaridoidea</taxon>
        <taxon>Ascarididae</taxon>
        <taxon>Ascaris</taxon>
    </lineage>
</organism>
<evidence type="ECO:0000256" key="3">
    <source>
        <dbReference type="ARBA" id="ARBA00022989"/>
    </source>
</evidence>
<dbReference type="AlphaFoldDB" id="F1L1G1"/>
<feature type="transmembrane region" description="Helical" evidence="6">
    <location>
        <begin position="182"/>
        <end position="201"/>
    </location>
</feature>
<evidence type="ECO:0000259" key="7">
    <source>
        <dbReference type="PROSITE" id="PS50850"/>
    </source>
</evidence>
<evidence type="ECO:0000256" key="2">
    <source>
        <dbReference type="ARBA" id="ARBA00022692"/>
    </source>
</evidence>
<dbReference type="Pfam" id="PF07690">
    <property type="entry name" value="MFS_1"/>
    <property type="match status" value="1"/>
</dbReference>
<dbReference type="InterPro" id="IPR011701">
    <property type="entry name" value="MFS"/>
</dbReference>
<dbReference type="PROSITE" id="PS50850">
    <property type="entry name" value="MFS"/>
    <property type="match status" value="1"/>
</dbReference>
<feature type="transmembrane region" description="Helical" evidence="6">
    <location>
        <begin position="242"/>
        <end position="263"/>
    </location>
</feature>
<evidence type="ECO:0000256" key="5">
    <source>
        <dbReference type="SAM" id="MobiDB-lite"/>
    </source>
</evidence>
<feature type="domain" description="Major facilitator superfamily (MFS) profile" evidence="7">
    <location>
        <begin position="108"/>
        <end position="523"/>
    </location>
</feature>
<feature type="transmembrane region" description="Helical" evidence="6">
    <location>
        <begin position="207"/>
        <end position="230"/>
    </location>
</feature>
<feature type="transmembrane region" description="Helical" evidence="6">
    <location>
        <begin position="383"/>
        <end position="404"/>
    </location>
</feature>
<keyword evidence="3 6" id="KW-1133">Transmembrane helix</keyword>
<protein>
    <submittedName>
        <fullName evidence="8">Transporter</fullName>
    </submittedName>
</protein>
<dbReference type="GO" id="GO:0016020">
    <property type="term" value="C:membrane"/>
    <property type="evidence" value="ECO:0007669"/>
    <property type="project" value="UniProtKB-SubCell"/>
</dbReference>
<feature type="transmembrane region" description="Helical" evidence="6">
    <location>
        <begin position="151"/>
        <end position="170"/>
    </location>
</feature>
<comment type="subcellular location">
    <subcellularLocation>
        <location evidence="1">Membrane</location>
        <topology evidence="1">Multi-pass membrane protein</topology>
    </subcellularLocation>
</comment>
<accession>F1L1G1</accession>
<evidence type="ECO:0000256" key="6">
    <source>
        <dbReference type="SAM" id="Phobius"/>
    </source>
</evidence>
<reference evidence="8" key="1">
    <citation type="journal article" date="2011" name="Genome Res.">
        <title>Deep small RNA sequencing from the nematode Ascaris reveals conservation, functional diversification, and novel developmental profiles.</title>
        <authorList>
            <person name="Wang J."/>
            <person name="Czech B."/>
            <person name="Crunk A."/>
            <person name="Wallace A."/>
            <person name="Mitreva M."/>
            <person name="Hannon G.J."/>
            <person name="Davis R.E."/>
        </authorList>
    </citation>
    <scope>NUCLEOTIDE SEQUENCE</scope>
</reference>
<dbReference type="PANTHER" id="PTHR24064">
    <property type="entry name" value="SOLUTE CARRIER FAMILY 22 MEMBER"/>
    <property type="match status" value="1"/>
</dbReference>